<evidence type="ECO:0000313" key="2">
    <source>
        <dbReference type="Proteomes" id="UP001148737"/>
    </source>
</evidence>
<dbReference type="EMBL" id="JANAKD010000775">
    <property type="protein sequence ID" value="KAJ3488681.1"/>
    <property type="molecule type" value="Genomic_DNA"/>
</dbReference>
<evidence type="ECO:0000313" key="1">
    <source>
        <dbReference type="EMBL" id="KAJ3488681.1"/>
    </source>
</evidence>
<gene>
    <name evidence="1" type="ORF">NLG97_g6152</name>
</gene>
<proteinExistence type="predicted"/>
<name>A0ACC1QTK8_9HYPO</name>
<protein>
    <submittedName>
        <fullName evidence="1">Uncharacterized protein</fullName>
    </submittedName>
</protein>
<accession>A0ACC1QTK8</accession>
<reference evidence="1" key="1">
    <citation type="submission" date="2022-07" db="EMBL/GenBank/DDBJ databases">
        <title>Genome Sequence of Lecanicillium saksenae.</title>
        <authorList>
            <person name="Buettner E."/>
        </authorList>
    </citation>
    <scope>NUCLEOTIDE SEQUENCE</scope>
    <source>
        <strain evidence="1">VT-O1</strain>
    </source>
</reference>
<keyword evidence="2" id="KW-1185">Reference proteome</keyword>
<dbReference type="Proteomes" id="UP001148737">
    <property type="component" value="Unassembled WGS sequence"/>
</dbReference>
<sequence>MHPSDPLQLLKHLQAYQLQRVPFESLALHYTTHRQISIDLEDLFEKIVLQGKGGYCLELNTYFSAILRGLGFSVLNGAGRVKKGERWSGLTHMVNIVTISGQKYLVDVGYGANGCFQPVPLLADGCEFTIFPPRRGKLEYRRLAQNTENSQRIWVYSTLEADGKDWKEQYCFLETEFFPEDFEMMNYVTSKHPTTFFIQNVFAMTIVLANDKGNSQSNHESDCSIIGVLTLFNNVVRRRIGTEVEVLETLNNENDRVAALKKYFSIHLTGREQRAIRGYANELVDKTL</sequence>
<organism evidence="1 2">
    <name type="scientific">Lecanicillium saksenae</name>
    <dbReference type="NCBI Taxonomy" id="468837"/>
    <lineage>
        <taxon>Eukaryota</taxon>
        <taxon>Fungi</taxon>
        <taxon>Dikarya</taxon>
        <taxon>Ascomycota</taxon>
        <taxon>Pezizomycotina</taxon>
        <taxon>Sordariomycetes</taxon>
        <taxon>Hypocreomycetidae</taxon>
        <taxon>Hypocreales</taxon>
        <taxon>Cordycipitaceae</taxon>
        <taxon>Lecanicillium</taxon>
    </lineage>
</organism>
<comment type="caution">
    <text evidence="1">The sequence shown here is derived from an EMBL/GenBank/DDBJ whole genome shotgun (WGS) entry which is preliminary data.</text>
</comment>